<dbReference type="PANTHER" id="PTHR31885">
    <property type="entry name" value="GH04784P"/>
    <property type="match status" value="1"/>
</dbReference>
<gene>
    <name evidence="7" type="ORF">J4050_07605</name>
</gene>
<keyword evidence="5 6" id="KW-0472">Membrane</keyword>
<dbReference type="Proteomes" id="UP000676776">
    <property type="component" value="Unassembled WGS sequence"/>
</dbReference>
<feature type="transmembrane region" description="Helical" evidence="6">
    <location>
        <begin position="144"/>
        <end position="164"/>
    </location>
</feature>
<keyword evidence="8" id="KW-1185">Reference proteome</keyword>
<dbReference type="InterPro" id="IPR012506">
    <property type="entry name" value="TMEM86B-like"/>
</dbReference>
<comment type="subcellular location">
    <subcellularLocation>
        <location evidence="1">Membrane</location>
        <topology evidence="1">Multi-pass membrane protein</topology>
    </subcellularLocation>
</comment>
<dbReference type="RefSeq" id="WP_208153930.1">
    <property type="nucleotide sequence ID" value="NZ_JAGEVF010000005.1"/>
</dbReference>
<evidence type="ECO:0000256" key="1">
    <source>
        <dbReference type="ARBA" id="ARBA00004141"/>
    </source>
</evidence>
<feature type="transmembrane region" description="Helical" evidence="6">
    <location>
        <begin position="36"/>
        <end position="54"/>
    </location>
</feature>
<evidence type="ECO:0000256" key="5">
    <source>
        <dbReference type="ARBA" id="ARBA00023136"/>
    </source>
</evidence>
<keyword evidence="3 6" id="KW-0812">Transmembrane</keyword>
<feature type="transmembrane region" description="Helical" evidence="6">
    <location>
        <begin position="12"/>
        <end position="30"/>
    </location>
</feature>
<evidence type="ECO:0000256" key="2">
    <source>
        <dbReference type="ARBA" id="ARBA00007375"/>
    </source>
</evidence>
<dbReference type="Pfam" id="PF07947">
    <property type="entry name" value="YhhN"/>
    <property type="match status" value="1"/>
</dbReference>
<evidence type="ECO:0000256" key="3">
    <source>
        <dbReference type="ARBA" id="ARBA00022692"/>
    </source>
</evidence>
<keyword evidence="4 6" id="KW-1133">Transmembrane helix</keyword>
<organism evidence="7 8">
    <name type="scientific">Winogradskyella pelagia</name>
    <dbReference type="NCBI Taxonomy" id="2819984"/>
    <lineage>
        <taxon>Bacteria</taxon>
        <taxon>Pseudomonadati</taxon>
        <taxon>Bacteroidota</taxon>
        <taxon>Flavobacteriia</taxon>
        <taxon>Flavobacteriales</taxon>
        <taxon>Flavobacteriaceae</taxon>
        <taxon>Winogradskyella</taxon>
    </lineage>
</organism>
<name>A0ABS3T403_9FLAO</name>
<feature type="transmembrane region" description="Helical" evidence="6">
    <location>
        <begin position="66"/>
        <end position="84"/>
    </location>
</feature>
<comment type="caution">
    <text evidence="7">The sequence shown here is derived from an EMBL/GenBank/DDBJ whole genome shotgun (WGS) entry which is preliminary data.</text>
</comment>
<reference evidence="7 8" key="1">
    <citation type="submission" date="2021-03" db="EMBL/GenBank/DDBJ databases">
        <title>Winogradskyella sp. nov., isolated from costal sediment.</title>
        <authorList>
            <person name="Gao C."/>
        </authorList>
    </citation>
    <scope>NUCLEOTIDE SEQUENCE [LARGE SCALE GENOMIC DNA]</scope>
    <source>
        <strain evidence="7 8">DF17</strain>
    </source>
</reference>
<feature type="transmembrane region" description="Helical" evidence="6">
    <location>
        <begin position="90"/>
        <end position="110"/>
    </location>
</feature>
<comment type="similarity">
    <text evidence="2">Belongs to the TMEM86 family.</text>
</comment>
<dbReference type="PANTHER" id="PTHR31885:SF6">
    <property type="entry name" value="GH04784P"/>
    <property type="match status" value="1"/>
</dbReference>
<proteinExistence type="inferred from homology"/>
<accession>A0ABS3T403</accession>
<sequence>MDKLSFTSSEKQFSILYVIIVLIELISGSLSHLTYFHFIAKPAIVGSLIVAFVTFSTDLKRVTKNLILAGLIFSILGDVILMIVNDWAHAFTSGLIAFLTAHLFYCRAFWLQRDKAKSALPIIVSFLTYGFAIFFFLKDDLGEMMIPVIVYMLVIITMATLAYLRKKSTTAFTHWLVFGGALLFVISDSLLAIDKFSKPLSFSHISIMITYAFAQYGIVFGILKSKV</sequence>
<evidence type="ECO:0000313" key="8">
    <source>
        <dbReference type="Proteomes" id="UP000676776"/>
    </source>
</evidence>
<feature type="transmembrane region" description="Helical" evidence="6">
    <location>
        <begin position="171"/>
        <end position="193"/>
    </location>
</feature>
<feature type="transmembrane region" description="Helical" evidence="6">
    <location>
        <begin position="205"/>
        <end position="223"/>
    </location>
</feature>
<dbReference type="EMBL" id="JAGEVF010000005">
    <property type="protein sequence ID" value="MBO3116606.1"/>
    <property type="molecule type" value="Genomic_DNA"/>
</dbReference>
<protein>
    <submittedName>
        <fullName evidence="7">Lysoplasmalogenase</fullName>
    </submittedName>
</protein>
<feature type="transmembrane region" description="Helical" evidence="6">
    <location>
        <begin position="119"/>
        <end position="138"/>
    </location>
</feature>
<evidence type="ECO:0000313" key="7">
    <source>
        <dbReference type="EMBL" id="MBO3116606.1"/>
    </source>
</evidence>
<evidence type="ECO:0000256" key="6">
    <source>
        <dbReference type="SAM" id="Phobius"/>
    </source>
</evidence>
<evidence type="ECO:0000256" key="4">
    <source>
        <dbReference type="ARBA" id="ARBA00022989"/>
    </source>
</evidence>